<evidence type="ECO:0000256" key="1">
    <source>
        <dbReference type="SAM" id="MobiDB-lite"/>
    </source>
</evidence>
<dbReference type="EMBL" id="RKQG01000001">
    <property type="protein sequence ID" value="RPE32930.1"/>
    <property type="molecule type" value="Genomic_DNA"/>
</dbReference>
<keyword evidence="4" id="KW-1185">Reference proteome</keyword>
<comment type="caution">
    <text evidence="3">The sequence shown here is derived from an EMBL/GenBank/DDBJ whole genome shotgun (WGS) entry which is preliminary data.</text>
</comment>
<evidence type="ECO:0000313" key="5">
    <source>
        <dbReference type="Proteomes" id="UP000267408"/>
    </source>
</evidence>
<gene>
    <name evidence="3" type="ORF">EDD38_1201</name>
    <name evidence="2" type="ORF">EDD39_0539</name>
</gene>
<evidence type="ECO:0000313" key="3">
    <source>
        <dbReference type="EMBL" id="RPE32930.1"/>
    </source>
</evidence>
<sequence>MQWGQEEARPADPAREVAAFLHRRLGSGPALLWTEGDPPDGEPSGAAPAHRAARWADTLRRLLGRAVEPAGELTPGEGSALLLFQHHGACQVRPTPGSDQGLRLRPGQWLLLPPGCGCHLKCRPGAEPLALRIPTA</sequence>
<dbReference type="EMBL" id="RJVJ01000001">
    <property type="protein sequence ID" value="ROR42422.1"/>
    <property type="molecule type" value="Genomic_DNA"/>
</dbReference>
<proteinExistence type="predicted"/>
<accession>A0A8G1UIP8</accession>
<reference evidence="4 5" key="1">
    <citation type="submission" date="2018-11" db="EMBL/GenBank/DDBJ databases">
        <title>Sequencing the genomes of 1000 actinobacteria strains.</title>
        <authorList>
            <person name="Klenk H.-P."/>
        </authorList>
    </citation>
    <scope>NUCLEOTIDE SEQUENCE [LARGE SCALE GENOMIC DNA]</scope>
    <source>
        <strain evidence="2 5">DSM 44780</strain>
        <strain evidence="3 4">DSM 44781</strain>
    </source>
</reference>
<dbReference type="RefSeq" id="WP_123553193.1">
    <property type="nucleotide sequence ID" value="NZ_JBEYIY010000073.1"/>
</dbReference>
<dbReference type="Proteomes" id="UP000266906">
    <property type="component" value="Unassembled WGS sequence"/>
</dbReference>
<dbReference type="AlphaFoldDB" id="A0A3N4S1U3"/>
<accession>A0A3N4S1U3</accession>
<evidence type="ECO:0000313" key="4">
    <source>
        <dbReference type="Proteomes" id="UP000266906"/>
    </source>
</evidence>
<protein>
    <submittedName>
        <fullName evidence="3">Uncharacterized protein</fullName>
    </submittedName>
</protein>
<organism evidence="3 4">
    <name type="scientific">Kitasatospora cineracea</name>
    <dbReference type="NCBI Taxonomy" id="88074"/>
    <lineage>
        <taxon>Bacteria</taxon>
        <taxon>Bacillati</taxon>
        <taxon>Actinomycetota</taxon>
        <taxon>Actinomycetes</taxon>
        <taxon>Kitasatosporales</taxon>
        <taxon>Streptomycetaceae</taxon>
        <taxon>Kitasatospora</taxon>
    </lineage>
</organism>
<feature type="region of interest" description="Disordered" evidence="1">
    <location>
        <begin position="29"/>
        <end position="51"/>
    </location>
</feature>
<dbReference type="OrthoDB" id="3873860at2"/>
<name>A0A3N4S1U3_9ACTN</name>
<evidence type="ECO:0000313" key="2">
    <source>
        <dbReference type="EMBL" id="ROR42422.1"/>
    </source>
</evidence>
<dbReference type="Proteomes" id="UP000267408">
    <property type="component" value="Unassembled WGS sequence"/>
</dbReference>